<keyword evidence="4 7" id="KW-0812">Transmembrane</keyword>
<comment type="subcellular location">
    <subcellularLocation>
        <location evidence="2">Membrane</location>
        <topology evidence="2">Multi-pass membrane protein</topology>
    </subcellularLocation>
</comment>
<evidence type="ECO:0000256" key="3">
    <source>
        <dbReference type="ARBA" id="ARBA00007931"/>
    </source>
</evidence>
<organism evidence="9 10">
    <name type="scientific">Paenibacillus apiarius</name>
    <dbReference type="NCBI Taxonomy" id="46240"/>
    <lineage>
        <taxon>Bacteria</taxon>
        <taxon>Bacillati</taxon>
        <taxon>Bacillota</taxon>
        <taxon>Bacilli</taxon>
        <taxon>Bacillales</taxon>
        <taxon>Paenibacillaceae</taxon>
        <taxon>Paenibacillus</taxon>
    </lineage>
</organism>
<comment type="similarity">
    <text evidence="3">Belongs to the peptidase M50B family.</text>
</comment>
<proteinExistence type="inferred from homology"/>
<dbReference type="InterPro" id="IPR008915">
    <property type="entry name" value="Peptidase_M50"/>
</dbReference>
<comment type="caution">
    <text evidence="9">The sequence shown here is derived from an EMBL/GenBank/DDBJ whole genome shotgun (WGS) entry which is preliminary data.</text>
</comment>
<keyword evidence="9" id="KW-0378">Hydrolase</keyword>
<feature type="transmembrane region" description="Helical" evidence="7">
    <location>
        <begin position="6"/>
        <end position="23"/>
    </location>
</feature>
<dbReference type="RefSeq" id="WP_087433876.1">
    <property type="nucleotide sequence ID" value="NZ_JAMDLV010000033.1"/>
</dbReference>
<keyword evidence="10" id="KW-1185">Reference proteome</keyword>
<evidence type="ECO:0000256" key="4">
    <source>
        <dbReference type="ARBA" id="ARBA00022692"/>
    </source>
</evidence>
<feature type="transmembrane region" description="Helical" evidence="7">
    <location>
        <begin position="116"/>
        <end position="137"/>
    </location>
</feature>
<evidence type="ECO:0000256" key="6">
    <source>
        <dbReference type="ARBA" id="ARBA00023136"/>
    </source>
</evidence>
<accession>A0ABT4DRM7</accession>
<feature type="transmembrane region" description="Helical" evidence="7">
    <location>
        <begin position="54"/>
        <end position="76"/>
    </location>
</feature>
<comment type="cofactor">
    <cofactor evidence="1">
        <name>Zn(2+)</name>
        <dbReference type="ChEBI" id="CHEBI:29105"/>
    </cofactor>
</comment>
<keyword evidence="5 7" id="KW-1133">Transmembrane helix</keyword>
<gene>
    <name evidence="9" type="ORF">M5X09_04290</name>
</gene>
<dbReference type="Pfam" id="PF02163">
    <property type="entry name" value="Peptidase_M50"/>
    <property type="match status" value="1"/>
</dbReference>
<feature type="domain" description="Peptidase M50" evidence="8">
    <location>
        <begin position="39"/>
        <end position="210"/>
    </location>
</feature>
<name>A0ABT4DRM7_9BACL</name>
<dbReference type="GO" id="GO:0008233">
    <property type="term" value="F:peptidase activity"/>
    <property type="evidence" value="ECO:0007669"/>
    <property type="project" value="UniProtKB-KW"/>
</dbReference>
<dbReference type="GO" id="GO:0006508">
    <property type="term" value="P:proteolysis"/>
    <property type="evidence" value="ECO:0007669"/>
    <property type="project" value="UniProtKB-KW"/>
</dbReference>
<evidence type="ECO:0000259" key="8">
    <source>
        <dbReference type="Pfam" id="PF02163"/>
    </source>
</evidence>
<evidence type="ECO:0000256" key="2">
    <source>
        <dbReference type="ARBA" id="ARBA00004141"/>
    </source>
</evidence>
<evidence type="ECO:0000313" key="10">
    <source>
        <dbReference type="Proteomes" id="UP001207626"/>
    </source>
</evidence>
<evidence type="ECO:0000256" key="5">
    <source>
        <dbReference type="ARBA" id="ARBA00022989"/>
    </source>
</evidence>
<feature type="transmembrane region" description="Helical" evidence="7">
    <location>
        <begin position="30"/>
        <end position="48"/>
    </location>
</feature>
<reference evidence="9 10" key="1">
    <citation type="submission" date="2022-05" db="EMBL/GenBank/DDBJ databases">
        <title>Genome Sequencing of Bee-Associated Microbes.</title>
        <authorList>
            <person name="Dunlap C."/>
        </authorList>
    </citation>
    <scope>NUCLEOTIDE SEQUENCE [LARGE SCALE GENOMIC DNA]</scope>
    <source>
        <strain evidence="9 10">NRRL NRS-1438</strain>
    </source>
</reference>
<evidence type="ECO:0000256" key="7">
    <source>
        <dbReference type="SAM" id="Phobius"/>
    </source>
</evidence>
<keyword evidence="9" id="KW-0645">Protease</keyword>
<dbReference type="EMBL" id="JAMDLW010000003">
    <property type="protein sequence ID" value="MCY9518898.1"/>
    <property type="molecule type" value="Genomic_DNA"/>
</dbReference>
<protein>
    <submittedName>
        <fullName evidence="9">Site-2 protease family protein</fullName>
    </submittedName>
</protein>
<keyword evidence="6 7" id="KW-0472">Membrane</keyword>
<sequence>MKQSIVPFLLGLIVSVAALLWMLESDNGIYIIEVLVLLFIAFPIAVLIHELGHAIGALLTRTKIIQFLWGPFILFVQRKNLKISWKNKYFFGAVIVDSSDYVQDADSFKMDCKRNFVIYIMGPIISIITGVIALEVGQSAEGISFMLLYGTFSLGIGIVTLLMSDGRKGIMMFQKNYALAYYWTLYFTVPDVKEDSFRFVLNESEDYLNYTFENNNRNIAEDVYDLHILYFAMYYCQVTRKKLGIQHEFVELMEKSLSDQTLPKQNREQVALILCYEVVNLRLQDKWEDAVSLLLLLEAADVDINPMMKQRMELFLGRSSDGGNSYIAQVQNEEVLRCYEEPFLKEWGLWKT</sequence>
<dbReference type="Proteomes" id="UP001207626">
    <property type="component" value="Unassembled WGS sequence"/>
</dbReference>
<feature type="transmembrane region" description="Helical" evidence="7">
    <location>
        <begin position="143"/>
        <end position="163"/>
    </location>
</feature>
<evidence type="ECO:0000256" key="1">
    <source>
        <dbReference type="ARBA" id="ARBA00001947"/>
    </source>
</evidence>
<evidence type="ECO:0000313" key="9">
    <source>
        <dbReference type="EMBL" id="MCY9518898.1"/>
    </source>
</evidence>